<dbReference type="Gene3D" id="3.90.550.10">
    <property type="entry name" value="Spore Coat Polysaccharide Biosynthesis Protein SpsA, Chain A"/>
    <property type="match status" value="1"/>
</dbReference>
<reference evidence="1 2" key="1">
    <citation type="submission" date="2021-04" db="EMBL/GenBank/DDBJ databases">
        <authorList>
            <person name="Bliznina A."/>
        </authorList>
    </citation>
    <scope>NUCLEOTIDE SEQUENCE [LARGE SCALE GENOMIC DNA]</scope>
</reference>
<protein>
    <submittedName>
        <fullName evidence="1">Oidioi.mRNA.OKI2018_I69.chr2.g4309.t1.cds</fullName>
    </submittedName>
</protein>
<dbReference type="Proteomes" id="UP001158576">
    <property type="component" value="Chromosome 2"/>
</dbReference>
<dbReference type="InterPro" id="IPR002495">
    <property type="entry name" value="Glyco_trans_8"/>
</dbReference>
<evidence type="ECO:0000313" key="1">
    <source>
        <dbReference type="EMBL" id="CAG5109826.1"/>
    </source>
</evidence>
<dbReference type="SUPFAM" id="SSF53448">
    <property type="entry name" value="Nucleotide-diphospho-sugar transferases"/>
    <property type="match status" value="1"/>
</dbReference>
<keyword evidence="2" id="KW-1185">Reference proteome</keyword>
<dbReference type="InterPro" id="IPR029044">
    <property type="entry name" value="Nucleotide-diphossugar_trans"/>
</dbReference>
<dbReference type="EMBL" id="OU015567">
    <property type="protein sequence ID" value="CAG5109826.1"/>
    <property type="molecule type" value="Genomic_DNA"/>
</dbReference>
<dbReference type="Pfam" id="PF01501">
    <property type="entry name" value="Glyco_transf_8"/>
    <property type="match status" value="1"/>
</dbReference>
<sequence length="151" mass="17286">MRELDIGFIICPGGGTKTDFFLNMFLVSIKSILTFTNCHINFRIATDNPISVQNFISTSIPDLNHTFFDIRKDNTSPEMDSLRETLKFKGCGHLKVVFHQTFPELKRLMLLDADTIILRPIEELFEIFDHLPNNTVIGMAQEHPHKEHGKG</sequence>
<proteinExistence type="predicted"/>
<accession>A0ABN7T167</accession>
<evidence type="ECO:0000313" key="2">
    <source>
        <dbReference type="Proteomes" id="UP001158576"/>
    </source>
</evidence>
<gene>
    <name evidence="1" type="ORF">OKIOD_LOCUS13074</name>
</gene>
<name>A0ABN7T167_OIKDI</name>
<organism evidence="1 2">
    <name type="scientific">Oikopleura dioica</name>
    <name type="common">Tunicate</name>
    <dbReference type="NCBI Taxonomy" id="34765"/>
    <lineage>
        <taxon>Eukaryota</taxon>
        <taxon>Metazoa</taxon>
        <taxon>Chordata</taxon>
        <taxon>Tunicata</taxon>
        <taxon>Appendicularia</taxon>
        <taxon>Copelata</taxon>
        <taxon>Oikopleuridae</taxon>
        <taxon>Oikopleura</taxon>
    </lineage>
</organism>